<dbReference type="SUPFAM" id="SSF51905">
    <property type="entry name" value="FAD/NAD(P)-binding domain"/>
    <property type="match status" value="1"/>
</dbReference>
<comment type="similarity">
    <text evidence="1 3">Belongs to the GMC oxidoreductase family.</text>
</comment>
<dbReference type="PROSITE" id="PS51164">
    <property type="entry name" value="CBM1_2"/>
    <property type="match status" value="1"/>
</dbReference>
<reference evidence="7" key="2">
    <citation type="submission" date="2023-06" db="EMBL/GenBank/DDBJ databases">
        <authorList>
            <consortium name="Lawrence Berkeley National Laboratory"/>
            <person name="Haridas S."/>
            <person name="Hensen N."/>
            <person name="Bonometti L."/>
            <person name="Westerberg I."/>
            <person name="Brannstrom I.O."/>
            <person name="Guillou S."/>
            <person name="Cros-Aarteil S."/>
            <person name="Calhoun S."/>
            <person name="Kuo A."/>
            <person name="Mondo S."/>
            <person name="Pangilinan J."/>
            <person name="Riley R."/>
            <person name="Labutti K."/>
            <person name="Andreopoulos B."/>
            <person name="Lipzen A."/>
            <person name="Chen C."/>
            <person name="Yanf M."/>
            <person name="Daum C."/>
            <person name="Ng V."/>
            <person name="Clum A."/>
            <person name="Steindorff A."/>
            <person name="Ohm R."/>
            <person name="Martin F."/>
            <person name="Silar P."/>
            <person name="Natvig D."/>
            <person name="Lalanne C."/>
            <person name="Gautier V."/>
            <person name="Ament-Velasquez S.L."/>
            <person name="Kruys A."/>
            <person name="Hutchinson M.I."/>
            <person name="Powell A.J."/>
            <person name="Barry K."/>
            <person name="Miller A.N."/>
            <person name="Grigoriev I.V."/>
            <person name="Debuchy R."/>
            <person name="Gladieux P."/>
            <person name="Thoren M.H."/>
            <person name="Johannesson H."/>
        </authorList>
    </citation>
    <scope>NUCLEOTIDE SEQUENCE</scope>
    <source>
        <strain evidence="7">CBS 560.94</strain>
    </source>
</reference>
<evidence type="ECO:0000313" key="8">
    <source>
        <dbReference type="Proteomes" id="UP001278500"/>
    </source>
</evidence>
<dbReference type="PROSITE" id="PS00562">
    <property type="entry name" value="CBM1_1"/>
    <property type="match status" value="1"/>
</dbReference>
<dbReference type="InterPro" id="IPR053208">
    <property type="entry name" value="GMC_Oxidoreductase_CD"/>
</dbReference>
<reference evidence="7" key="1">
    <citation type="journal article" date="2023" name="Mol. Phylogenet. Evol.">
        <title>Genome-scale phylogeny and comparative genomics of the fungal order Sordariales.</title>
        <authorList>
            <person name="Hensen N."/>
            <person name="Bonometti L."/>
            <person name="Westerberg I."/>
            <person name="Brannstrom I.O."/>
            <person name="Guillou S."/>
            <person name="Cros-Aarteil S."/>
            <person name="Calhoun S."/>
            <person name="Haridas S."/>
            <person name="Kuo A."/>
            <person name="Mondo S."/>
            <person name="Pangilinan J."/>
            <person name="Riley R."/>
            <person name="LaButti K."/>
            <person name="Andreopoulos B."/>
            <person name="Lipzen A."/>
            <person name="Chen C."/>
            <person name="Yan M."/>
            <person name="Daum C."/>
            <person name="Ng V."/>
            <person name="Clum A."/>
            <person name="Steindorff A."/>
            <person name="Ohm R.A."/>
            <person name="Martin F."/>
            <person name="Silar P."/>
            <person name="Natvig D.O."/>
            <person name="Lalanne C."/>
            <person name="Gautier V."/>
            <person name="Ament-Velasquez S.L."/>
            <person name="Kruys A."/>
            <person name="Hutchinson M.I."/>
            <person name="Powell A.J."/>
            <person name="Barry K."/>
            <person name="Miller A.N."/>
            <person name="Grigoriev I.V."/>
            <person name="Debuchy R."/>
            <person name="Gladieux P."/>
            <person name="Hiltunen Thoren M."/>
            <person name="Johannesson H."/>
        </authorList>
    </citation>
    <scope>NUCLEOTIDE SEQUENCE</scope>
    <source>
        <strain evidence="7">CBS 560.94</strain>
    </source>
</reference>
<keyword evidence="3" id="KW-0285">Flavoprotein</keyword>
<dbReference type="Gene3D" id="2.60.40.1210">
    <property type="entry name" value="Cellobiose dehydrogenase, cytochrome domain"/>
    <property type="match status" value="1"/>
</dbReference>
<dbReference type="Pfam" id="PF00732">
    <property type="entry name" value="GMC_oxred_N"/>
    <property type="match status" value="1"/>
</dbReference>
<accession>A0AAE0JBE2</accession>
<dbReference type="EMBL" id="JAUEPP010000006">
    <property type="protein sequence ID" value="KAK3340569.1"/>
    <property type="molecule type" value="Genomic_DNA"/>
</dbReference>
<evidence type="ECO:0000256" key="3">
    <source>
        <dbReference type="RuleBase" id="RU003968"/>
    </source>
</evidence>
<feature type="region of interest" description="Disordered" evidence="4">
    <location>
        <begin position="723"/>
        <end position="743"/>
    </location>
</feature>
<comment type="caution">
    <text evidence="7">The sequence shown here is derived from an EMBL/GenBank/DDBJ whole genome shotgun (WGS) entry which is preliminary data.</text>
</comment>
<dbReference type="FunFam" id="2.60.40.1210:FF:000004">
    <property type="entry name" value="Cellobiose dehydrogenase"/>
    <property type="match status" value="1"/>
</dbReference>
<feature type="chain" id="PRO_5042144574" description="CBM1 domain-containing protein" evidence="5">
    <location>
        <begin position="24"/>
        <end position="830"/>
    </location>
</feature>
<dbReference type="PANTHER" id="PTHR47190:SF2">
    <property type="entry name" value="CELLOBIOSE DEHYDROGENASE (AFU_ORTHOLOGUE AFUA_2G17620)"/>
    <property type="match status" value="1"/>
</dbReference>
<dbReference type="Pfam" id="PF16010">
    <property type="entry name" value="CDH-cyt"/>
    <property type="match status" value="1"/>
</dbReference>
<feature type="signal peptide" evidence="5">
    <location>
        <begin position="1"/>
        <end position="23"/>
    </location>
</feature>
<dbReference type="GO" id="GO:0005975">
    <property type="term" value="P:carbohydrate metabolic process"/>
    <property type="evidence" value="ECO:0007669"/>
    <property type="project" value="InterPro"/>
</dbReference>
<dbReference type="SUPFAM" id="SSF54373">
    <property type="entry name" value="FAD-linked reductases, C-terminal domain"/>
    <property type="match status" value="1"/>
</dbReference>
<dbReference type="Gene3D" id="3.50.50.60">
    <property type="entry name" value="FAD/NAD(P)-binding domain"/>
    <property type="match status" value="1"/>
</dbReference>
<dbReference type="InterPro" id="IPR000254">
    <property type="entry name" value="CBD"/>
</dbReference>
<evidence type="ECO:0000256" key="2">
    <source>
        <dbReference type="ARBA" id="ARBA00022729"/>
    </source>
</evidence>
<dbReference type="InterPro" id="IPR007867">
    <property type="entry name" value="GMC_OxRtase_C"/>
</dbReference>
<name>A0AAE0JBE2_9PEZI</name>
<dbReference type="InterPro" id="IPR035971">
    <property type="entry name" value="CBD_sf"/>
</dbReference>
<sequence length="830" mass="88065">MRTTSGFLSGLAAAASLLSSTFAQTAPNTFTHPGTGIVFNTWSASTAQTQGGFTLGMALPSNALTTDASEFIGYLECSSAKNGANSGWCGVSLRGAMTNNLLITAWPAGGEVYTNLMFATGYAMPKNYAGDAKITQIASSVNATHFTLVFRCQNCLSWNQEGVTGGISTSAKGAQFGWVQAFPSPGNPTCPTQITLSQHDNGMGQWGAAFDSNIANPSYTAWAAKATKTVSVSCAGPSTTSVVSTPVPTGVSFDYIVVGGGAGGIPVADKLSESGKSVLLIEKGFASTGEHGGTLKPEWLNGTSLTRFDVPGLCNQIWVDSDGIACSDTDQMAGCVLGGGTAINAGLWYKPYTKDWDYLFPTGWKASDVAGATSRALSRIPGTSTPSQDGKRYLQQGFEVITSGLRAGGWKEVDALKDNDQKNRTYAHTPYMYIGGQRGGPLATYLVSAKKRSNFKLWLNTAVKRVIREGGHITGVEVEAFRNGGYSGIIPVTTTTGRVILSAGTFGSAKILLRSGIGPKDQLEVVKASADGPTMISNSSWINLPVGHNLDDHTNTDTVIQHNNVTFYDFYAAWTNPNTTDKNLYLNGRSGILAQAAPNIGPMFWEEITGADGIVRQLQWTSRVEGSFDTPNGYAMTMSQYLGRGATSRGRMTLSPTLNTVVSDVPYLKDANDKAAVVQGIANLQKALANVKGLTWAYPSPGQTAADYVDKQPVTYQSRRSNHWMGTNKMGTDDGRSNGGTSVVDTNTRVWGTDNLYVVDASIFPGVPTTNPTAYIVVAAEHAAAKILAQPANAAVSRWGQCGGLTYNGSQLCQAPYTCQRQNDYYWQCL</sequence>
<dbReference type="InterPro" id="IPR015920">
    <property type="entry name" value="Cellobiose_DH-like_cyt"/>
</dbReference>
<dbReference type="SUPFAM" id="SSF49344">
    <property type="entry name" value="CBD9-like"/>
    <property type="match status" value="1"/>
</dbReference>
<evidence type="ECO:0000256" key="5">
    <source>
        <dbReference type="SAM" id="SignalP"/>
    </source>
</evidence>
<dbReference type="InterPro" id="IPR036188">
    <property type="entry name" value="FAD/NAD-bd_sf"/>
</dbReference>
<dbReference type="PANTHER" id="PTHR47190">
    <property type="entry name" value="DEHYDROGENASE, PUTATIVE-RELATED"/>
    <property type="match status" value="1"/>
</dbReference>
<dbReference type="Pfam" id="PF00734">
    <property type="entry name" value="CBM_1"/>
    <property type="match status" value="1"/>
</dbReference>
<proteinExistence type="inferred from homology"/>
<dbReference type="Gene3D" id="3.30.410.10">
    <property type="entry name" value="Cholesterol Oxidase, domain 2"/>
    <property type="match status" value="1"/>
</dbReference>
<dbReference type="GeneID" id="87859813"/>
<dbReference type="GO" id="GO:0050660">
    <property type="term" value="F:flavin adenine dinucleotide binding"/>
    <property type="evidence" value="ECO:0007669"/>
    <property type="project" value="InterPro"/>
</dbReference>
<keyword evidence="8" id="KW-1185">Reference proteome</keyword>
<dbReference type="GO" id="GO:0030248">
    <property type="term" value="F:cellulose binding"/>
    <property type="evidence" value="ECO:0007669"/>
    <property type="project" value="InterPro"/>
</dbReference>
<protein>
    <recommendedName>
        <fullName evidence="6">CBM1 domain-containing protein</fullName>
    </recommendedName>
</protein>
<dbReference type="GO" id="GO:0016614">
    <property type="term" value="F:oxidoreductase activity, acting on CH-OH group of donors"/>
    <property type="evidence" value="ECO:0007669"/>
    <property type="project" value="InterPro"/>
</dbReference>
<keyword evidence="3" id="KW-0274">FAD</keyword>
<dbReference type="PROSITE" id="PS00623">
    <property type="entry name" value="GMC_OXRED_1"/>
    <property type="match status" value="1"/>
</dbReference>
<evidence type="ECO:0000256" key="4">
    <source>
        <dbReference type="SAM" id="MobiDB-lite"/>
    </source>
</evidence>
<dbReference type="InterPro" id="IPR000172">
    <property type="entry name" value="GMC_OxRdtase_N"/>
</dbReference>
<dbReference type="GO" id="GO:0005576">
    <property type="term" value="C:extracellular region"/>
    <property type="evidence" value="ECO:0007669"/>
    <property type="project" value="InterPro"/>
</dbReference>
<dbReference type="RefSeq" id="XP_062679511.1">
    <property type="nucleotide sequence ID" value="XM_062822659.1"/>
</dbReference>
<feature type="domain" description="CBM1" evidence="6">
    <location>
        <begin position="794"/>
        <end position="830"/>
    </location>
</feature>
<dbReference type="Pfam" id="PF05199">
    <property type="entry name" value="GMC_oxred_C"/>
    <property type="match status" value="1"/>
</dbReference>
<evidence type="ECO:0000256" key="1">
    <source>
        <dbReference type="ARBA" id="ARBA00010790"/>
    </source>
</evidence>
<dbReference type="CDD" id="cd09630">
    <property type="entry name" value="CDH_like_cytochrome"/>
    <property type="match status" value="1"/>
</dbReference>
<organism evidence="7 8">
    <name type="scientific">Neurospora tetraspora</name>
    <dbReference type="NCBI Taxonomy" id="94610"/>
    <lineage>
        <taxon>Eukaryota</taxon>
        <taxon>Fungi</taxon>
        <taxon>Dikarya</taxon>
        <taxon>Ascomycota</taxon>
        <taxon>Pezizomycotina</taxon>
        <taxon>Sordariomycetes</taxon>
        <taxon>Sordariomycetidae</taxon>
        <taxon>Sordariales</taxon>
        <taxon>Sordariaceae</taxon>
        <taxon>Neurospora</taxon>
    </lineage>
</organism>
<evidence type="ECO:0000259" key="6">
    <source>
        <dbReference type="PROSITE" id="PS51164"/>
    </source>
</evidence>
<dbReference type="AlphaFoldDB" id="A0AAE0JBE2"/>
<dbReference type="Proteomes" id="UP001278500">
    <property type="component" value="Unassembled WGS sequence"/>
</dbReference>
<dbReference type="SMART" id="SM00236">
    <property type="entry name" value="fCBD"/>
    <property type="match status" value="1"/>
</dbReference>
<gene>
    <name evidence="7" type="ORF">B0H65DRAFT_263706</name>
</gene>
<dbReference type="SUPFAM" id="SSF57180">
    <property type="entry name" value="Cellulose-binding domain"/>
    <property type="match status" value="1"/>
</dbReference>
<evidence type="ECO:0000313" key="7">
    <source>
        <dbReference type="EMBL" id="KAK3340569.1"/>
    </source>
</evidence>
<keyword evidence="2 5" id="KW-0732">Signal</keyword>